<dbReference type="SMART" id="SM00304">
    <property type="entry name" value="HAMP"/>
    <property type="match status" value="1"/>
</dbReference>
<dbReference type="Gene3D" id="3.30.565.10">
    <property type="entry name" value="Histidine kinase-like ATPase, C-terminal domain"/>
    <property type="match status" value="1"/>
</dbReference>
<dbReference type="Gene3D" id="6.10.340.10">
    <property type="match status" value="1"/>
</dbReference>
<evidence type="ECO:0000256" key="9">
    <source>
        <dbReference type="ARBA" id="ARBA00022777"/>
    </source>
</evidence>
<dbReference type="PROSITE" id="PS50109">
    <property type="entry name" value="HIS_KIN"/>
    <property type="match status" value="1"/>
</dbReference>
<dbReference type="InterPro" id="IPR032834">
    <property type="entry name" value="NatK-like_C"/>
</dbReference>
<dbReference type="InterPro" id="IPR003660">
    <property type="entry name" value="HAMP_dom"/>
</dbReference>
<dbReference type="PANTHER" id="PTHR45528:SF1">
    <property type="entry name" value="SENSOR HISTIDINE KINASE CPXA"/>
    <property type="match status" value="1"/>
</dbReference>
<dbReference type="GO" id="GO:0000155">
    <property type="term" value="F:phosphorelay sensor kinase activity"/>
    <property type="evidence" value="ECO:0007669"/>
    <property type="project" value="InterPro"/>
</dbReference>
<keyword evidence="4" id="KW-1003">Cell membrane</keyword>
<keyword evidence="6" id="KW-0808">Transferase</keyword>
<dbReference type="SUPFAM" id="SSF158472">
    <property type="entry name" value="HAMP domain-like"/>
    <property type="match status" value="1"/>
</dbReference>
<dbReference type="AlphaFoldDB" id="A0A9D2TBI1"/>
<proteinExistence type="predicted"/>
<feature type="domain" description="Histidine kinase" evidence="16">
    <location>
        <begin position="241"/>
        <end position="439"/>
    </location>
</feature>
<dbReference type="InterPro" id="IPR036890">
    <property type="entry name" value="HATPase_C_sf"/>
</dbReference>
<evidence type="ECO:0000256" key="14">
    <source>
        <dbReference type="SAM" id="Phobius"/>
    </source>
</evidence>
<dbReference type="Gene3D" id="1.10.287.130">
    <property type="match status" value="1"/>
</dbReference>
<dbReference type="CDD" id="cd00082">
    <property type="entry name" value="HisKA"/>
    <property type="match status" value="1"/>
</dbReference>
<dbReference type="Pfam" id="PF14501">
    <property type="entry name" value="HATPase_c_5"/>
    <property type="match status" value="1"/>
</dbReference>
<keyword evidence="13 14" id="KW-0472">Membrane</keyword>
<dbReference type="EMBL" id="DWVZ01000041">
    <property type="protein sequence ID" value="HJC62638.1"/>
    <property type="molecule type" value="Genomic_DNA"/>
</dbReference>
<accession>A0A9D2TBI1</accession>
<dbReference type="SUPFAM" id="SSF47384">
    <property type="entry name" value="Homodimeric domain of signal transducing histidine kinase"/>
    <property type="match status" value="1"/>
</dbReference>
<evidence type="ECO:0000259" key="16">
    <source>
        <dbReference type="PROSITE" id="PS50109"/>
    </source>
</evidence>
<sequence>MRKRSKRRSIHSIYVQLLLLLFFSAAAAAVLFQGLDMASTYLIDRYIYNSEYLEKWGQKYADDLQEYIQEHDLVSTDSAGIGRWVKEQKIIVMRIYKNDILIYDSEYPGEKIWQEEIPGEDYGWENSYPMQFADGTGTAVMVGAYDYQIFNYALITELVLSFGVFVLLVLLGIRRKMHYIRKLSEEIEILEGGSLEYPITVSGKDELAVLAKGLDHMRISFQNLIQSEARMAQENQRIVTEMSHDLRTPVTSIMLYTEILKKGDWEDKERQMEYVERIDRKARRMKQLTDHLFEYSLITGETEVQMEEPELYEVVLYDLFSETCSYLKQKGFQVVFRVQWVDRKIQVSNDYLMRIMDNITSNIIKYGDPSQPVTVSSVCQKHMSGFRFQNRIRDMEEKTDSTGIGIQSIKNMMQKMGGQCITEQKEKQFFITLLFPEREE</sequence>
<dbReference type="PANTHER" id="PTHR45528">
    <property type="entry name" value="SENSOR HISTIDINE KINASE CPXA"/>
    <property type="match status" value="1"/>
</dbReference>
<evidence type="ECO:0000256" key="3">
    <source>
        <dbReference type="ARBA" id="ARBA00012438"/>
    </source>
</evidence>
<evidence type="ECO:0000256" key="10">
    <source>
        <dbReference type="ARBA" id="ARBA00022840"/>
    </source>
</evidence>
<feature type="chain" id="PRO_5038789282" description="histidine kinase" evidence="15">
    <location>
        <begin position="28"/>
        <end position="440"/>
    </location>
</feature>
<feature type="signal peptide" evidence="15">
    <location>
        <begin position="1"/>
        <end position="27"/>
    </location>
</feature>
<keyword evidence="12" id="KW-0902">Two-component regulatory system</keyword>
<evidence type="ECO:0000256" key="8">
    <source>
        <dbReference type="ARBA" id="ARBA00022741"/>
    </source>
</evidence>
<evidence type="ECO:0000256" key="15">
    <source>
        <dbReference type="SAM" id="SignalP"/>
    </source>
</evidence>
<reference evidence="18" key="1">
    <citation type="journal article" date="2021" name="PeerJ">
        <title>Extensive microbial diversity within the chicken gut microbiome revealed by metagenomics and culture.</title>
        <authorList>
            <person name="Gilroy R."/>
            <person name="Ravi A."/>
            <person name="Getino M."/>
            <person name="Pursley I."/>
            <person name="Horton D.L."/>
            <person name="Alikhan N.F."/>
            <person name="Baker D."/>
            <person name="Gharbi K."/>
            <person name="Hall N."/>
            <person name="Watson M."/>
            <person name="Adriaenssens E.M."/>
            <person name="Foster-Nyarko E."/>
            <person name="Jarju S."/>
            <person name="Secka A."/>
            <person name="Antonio M."/>
            <person name="Oren A."/>
            <person name="Chaudhuri R.R."/>
            <person name="La Ragione R."/>
            <person name="Hildebrand F."/>
            <person name="Pallen M.J."/>
        </authorList>
    </citation>
    <scope>NUCLEOTIDE SEQUENCE</scope>
    <source>
        <strain evidence="18">ChiBcec2-3848</strain>
    </source>
</reference>
<evidence type="ECO:0000313" key="18">
    <source>
        <dbReference type="EMBL" id="HJC62638.1"/>
    </source>
</evidence>
<dbReference type="EC" id="2.7.13.3" evidence="3"/>
<dbReference type="PROSITE" id="PS50885">
    <property type="entry name" value="HAMP"/>
    <property type="match status" value="1"/>
</dbReference>
<evidence type="ECO:0000256" key="5">
    <source>
        <dbReference type="ARBA" id="ARBA00022553"/>
    </source>
</evidence>
<gene>
    <name evidence="18" type="ORF">H9753_03335</name>
</gene>
<evidence type="ECO:0000256" key="2">
    <source>
        <dbReference type="ARBA" id="ARBA00004651"/>
    </source>
</evidence>
<dbReference type="GO" id="GO:0005886">
    <property type="term" value="C:plasma membrane"/>
    <property type="evidence" value="ECO:0007669"/>
    <property type="project" value="UniProtKB-SubCell"/>
</dbReference>
<evidence type="ECO:0000256" key="12">
    <source>
        <dbReference type="ARBA" id="ARBA00023012"/>
    </source>
</evidence>
<dbReference type="Proteomes" id="UP000823886">
    <property type="component" value="Unassembled WGS sequence"/>
</dbReference>
<dbReference type="InterPro" id="IPR036097">
    <property type="entry name" value="HisK_dim/P_sf"/>
</dbReference>
<comment type="caution">
    <text evidence="18">The sequence shown here is derived from an EMBL/GenBank/DDBJ whole genome shotgun (WGS) entry which is preliminary data.</text>
</comment>
<evidence type="ECO:0000256" key="4">
    <source>
        <dbReference type="ARBA" id="ARBA00022475"/>
    </source>
</evidence>
<dbReference type="InterPro" id="IPR003661">
    <property type="entry name" value="HisK_dim/P_dom"/>
</dbReference>
<keyword evidence="8" id="KW-0547">Nucleotide-binding</keyword>
<evidence type="ECO:0000256" key="13">
    <source>
        <dbReference type="ARBA" id="ARBA00023136"/>
    </source>
</evidence>
<evidence type="ECO:0000259" key="17">
    <source>
        <dbReference type="PROSITE" id="PS50885"/>
    </source>
</evidence>
<comment type="subcellular location">
    <subcellularLocation>
        <location evidence="2">Cell membrane</location>
        <topology evidence="2">Multi-pass membrane protein</topology>
    </subcellularLocation>
</comment>
<dbReference type="Pfam" id="PF00672">
    <property type="entry name" value="HAMP"/>
    <property type="match status" value="1"/>
</dbReference>
<dbReference type="SMART" id="SM00388">
    <property type="entry name" value="HisKA"/>
    <property type="match status" value="1"/>
</dbReference>
<dbReference type="CDD" id="cd06225">
    <property type="entry name" value="HAMP"/>
    <property type="match status" value="1"/>
</dbReference>
<dbReference type="Pfam" id="PF00512">
    <property type="entry name" value="HisKA"/>
    <property type="match status" value="1"/>
</dbReference>
<dbReference type="InterPro" id="IPR050398">
    <property type="entry name" value="HssS/ArlS-like"/>
</dbReference>
<feature type="domain" description="HAMP" evidence="17">
    <location>
        <begin position="174"/>
        <end position="226"/>
    </location>
</feature>
<dbReference type="SUPFAM" id="SSF55874">
    <property type="entry name" value="ATPase domain of HSP90 chaperone/DNA topoisomerase II/histidine kinase"/>
    <property type="match status" value="1"/>
</dbReference>
<evidence type="ECO:0000256" key="11">
    <source>
        <dbReference type="ARBA" id="ARBA00022989"/>
    </source>
</evidence>
<dbReference type="GO" id="GO:0005524">
    <property type="term" value="F:ATP binding"/>
    <property type="evidence" value="ECO:0007669"/>
    <property type="project" value="UniProtKB-KW"/>
</dbReference>
<dbReference type="InterPro" id="IPR005467">
    <property type="entry name" value="His_kinase_dom"/>
</dbReference>
<evidence type="ECO:0000256" key="6">
    <source>
        <dbReference type="ARBA" id="ARBA00022679"/>
    </source>
</evidence>
<protein>
    <recommendedName>
        <fullName evidence="3">histidine kinase</fullName>
        <ecNumber evidence="3">2.7.13.3</ecNumber>
    </recommendedName>
</protein>
<keyword evidence="7 14" id="KW-0812">Transmembrane</keyword>
<keyword evidence="5" id="KW-0597">Phosphoprotein</keyword>
<keyword evidence="15" id="KW-0732">Signal</keyword>
<keyword evidence="9 18" id="KW-0418">Kinase</keyword>
<keyword evidence="10" id="KW-0067">ATP-binding</keyword>
<evidence type="ECO:0000313" key="19">
    <source>
        <dbReference type="Proteomes" id="UP000823886"/>
    </source>
</evidence>
<evidence type="ECO:0000256" key="1">
    <source>
        <dbReference type="ARBA" id="ARBA00000085"/>
    </source>
</evidence>
<feature type="transmembrane region" description="Helical" evidence="14">
    <location>
        <begin position="149"/>
        <end position="173"/>
    </location>
</feature>
<reference evidence="18" key="2">
    <citation type="submission" date="2021-04" db="EMBL/GenBank/DDBJ databases">
        <authorList>
            <person name="Gilroy R."/>
        </authorList>
    </citation>
    <scope>NUCLEOTIDE SEQUENCE</scope>
    <source>
        <strain evidence="18">ChiBcec2-3848</strain>
    </source>
</reference>
<evidence type="ECO:0000256" key="7">
    <source>
        <dbReference type="ARBA" id="ARBA00022692"/>
    </source>
</evidence>
<keyword evidence="11 14" id="KW-1133">Transmembrane helix</keyword>
<organism evidence="18 19">
    <name type="scientific">Candidatus Blautia merdavium</name>
    <dbReference type="NCBI Taxonomy" id="2838494"/>
    <lineage>
        <taxon>Bacteria</taxon>
        <taxon>Bacillati</taxon>
        <taxon>Bacillota</taxon>
        <taxon>Clostridia</taxon>
        <taxon>Lachnospirales</taxon>
        <taxon>Lachnospiraceae</taxon>
        <taxon>Blautia</taxon>
    </lineage>
</organism>
<comment type="catalytic activity">
    <reaction evidence="1">
        <text>ATP + protein L-histidine = ADP + protein N-phospho-L-histidine.</text>
        <dbReference type="EC" id="2.7.13.3"/>
    </reaction>
</comment>
<name>A0A9D2TBI1_9FIRM</name>